<gene>
    <name evidence="1" type="ORF">ACOC_LOCUS3241</name>
</gene>
<reference evidence="1 2" key="2">
    <citation type="submission" date="2018-11" db="EMBL/GenBank/DDBJ databases">
        <authorList>
            <consortium name="Pathogen Informatics"/>
        </authorList>
    </citation>
    <scope>NUCLEOTIDE SEQUENCE [LARGE SCALE GENOMIC DNA]</scope>
    <source>
        <strain evidence="1 2">Costa Rica</strain>
    </source>
</reference>
<dbReference type="OrthoDB" id="10062823at2759"/>
<dbReference type="Proteomes" id="UP000267027">
    <property type="component" value="Unassembled WGS sequence"/>
</dbReference>
<organism evidence="3">
    <name type="scientific">Angiostrongylus costaricensis</name>
    <name type="common">Nematode worm</name>
    <dbReference type="NCBI Taxonomy" id="334426"/>
    <lineage>
        <taxon>Eukaryota</taxon>
        <taxon>Metazoa</taxon>
        <taxon>Ecdysozoa</taxon>
        <taxon>Nematoda</taxon>
        <taxon>Chromadorea</taxon>
        <taxon>Rhabditida</taxon>
        <taxon>Rhabditina</taxon>
        <taxon>Rhabditomorpha</taxon>
        <taxon>Strongyloidea</taxon>
        <taxon>Metastrongylidae</taxon>
        <taxon>Angiostrongylus</taxon>
    </lineage>
</organism>
<name>A0A0R3PG66_ANGCS</name>
<evidence type="ECO:0000313" key="2">
    <source>
        <dbReference type="Proteomes" id="UP000267027"/>
    </source>
</evidence>
<accession>A0A0R3PG66</accession>
<dbReference type="EMBL" id="UYYA01000898">
    <property type="protein sequence ID" value="VDM54826.1"/>
    <property type="molecule type" value="Genomic_DNA"/>
</dbReference>
<proteinExistence type="predicted"/>
<evidence type="ECO:0000313" key="1">
    <source>
        <dbReference type="EMBL" id="VDM54826.1"/>
    </source>
</evidence>
<dbReference type="WBParaSite" id="ACOC_0000324001-mRNA-1">
    <property type="protein sequence ID" value="ACOC_0000324001-mRNA-1"/>
    <property type="gene ID" value="ACOC_0000324001"/>
</dbReference>
<sequence>MVIYKFLPERWVTFLDPILYPTCPAKPAVVNVNESYSSGESLSQAFSVSIKVHTSLSWQC</sequence>
<protein>
    <submittedName>
        <fullName evidence="3">Transposase</fullName>
    </submittedName>
</protein>
<reference evidence="3" key="1">
    <citation type="submission" date="2017-02" db="UniProtKB">
        <authorList>
            <consortium name="WormBaseParasite"/>
        </authorList>
    </citation>
    <scope>IDENTIFICATION</scope>
</reference>
<evidence type="ECO:0000313" key="3">
    <source>
        <dbReference type="WBParaSite" id="ACOC_0000324001-mRNA-1"/>
    </source>
</evidence>
<keyword evidence="2" id="KW-1185">Reference proteome</keyword>
<dbReference type="AlphaFoldDB" id="A0A0R3PG66"/>